<keyword evidence="6 8" id="KW-0472">Membrane</keyword>
<dbReference type="GO" id="GO:0022857">
    <property type="term" value="F:transmembrane transporter activity"/>
    <property type="evidence" value="ECO:0007669"/>
    <property type="project" value="InterPro"/>
</dbReference>
<comment type="caution">
    <text evidence="10">The sequence shown here is derived from an EMBL/GenBank/DDBJ whole genome shotgun (WGS) entry which is preliminary data.</text>
</comment>
<organism evidence="10 11">
    <name type="scientific">Streptomyces griseoaurantiacus</name>
    <dbReference type="NCBI Taxonomy" id="68213"/>
    <lineage>
        <taxon>Bacteria</taxon>
        <taxon>Bacillati</taxon>
        <taxon>Actinomycetota</taxon>
        <taxon>Actinomycetes</taxon>
        <taxon>Kitasatosporales</taxon>
        <taxon>Streptomycetaceae</taxon>
        <taxon>Streptomyces</taxon>
        <taxon>Streptomyces aurantiacus group</taxon>
    </lineage>
</organism>
<evidence type="ECO:0000313" key="10">
    <source>
        <dbReference type="EMBL" id="MBA5222938.1"/>
    </source>
</evidence>
<feature type="transmembrane region" description="Helical" evidence="8">
    <location>
        <begin position="360"/>
        <end position="380"/>
    </location>
</feature>
<evidence type="ECO:0000256" key="5">
    <source>
        <dbReference type="ARBA" id="ARBA00022989"/>
    </source>
</evidence>
<feature type="compositionally biased region" description="Low complexity" evidence="7">
    <location>
        <begin position="1"/>
        <end position="14"/>
    </location>
</feature>
<evidence type="ECO:0000256" key="4">
    <source>
        <dbReference type="ARBA" id="ARBA00022692"/>
    </source>
</evidence>
<reference evidence="10 11" key="1">
    <citation type="submission" date="2020-07" db="EMBL/GenBank/DDBJ databases">
        <title>Differential regulation of undecylprodigiosin biosynthesis in the yeast-scavenging Streptomyces strain MBK6.</title>
        <authorList>
            <person name="Baral B."/>
            <person name="Siitonen V."/>
            <person name="Laughlin M."/>
            <person name="Yamada K."/>
            <person name="Ilomaeki M."/>
            <person name="Metsae-Ketelae M."/>
            <person name="Niemi J."/>
        </authorList>
    </citation>
    <scope>NUCLEOTIDE SEQUENCE [LARGE SCALE GENOMIC DNA]</scope>
    <source>
        <strain evidence="10 11">MBK6</strain>
    </source>
</reference>
<dbReference type="InterPro" id="IPR036259">
    <property type="entry name" value="MFS_trans_sf"/>
</dbReference>
<dbReference type="AlphaFoldDB" id="A0A7W2HVD0"/>
<feature type="transmembrane region" description="Helical" evidence="8">
    <location>
        <begin position="101"/>
        <end position="121"/>
    </location>
</feature>
<feature type="transmembrane region" description="Helical" evidence="8">
    <location>
        <begin position="267"/>
        <end position="292"/>
    </location>
</feature>
<dbReference type="Proteomes" id="UP000587608">
    <property type="component" value="Unassembled WGS sequence"/>
</dbReference>
<accession>A0A7W2HVD0</accession>
<keyword evidence="3" id="KW-1003">Cell membrane</keyword>
<evidence type="ECO:0000256" key="2">
    <source>
        <dbReference type="ARBA" id="ARBA00022448"/>
    </source>
</evidence>
<dbReference type="SUPFAM" id="SSF103473">
    <property type="entry name" value="MFS general substrate transporter"/>
    <property type="match status" value="1"/>
</dbReference>
<feature type="compositionally biased region" description="Low complexity" evidence="7">
    <location>
        <begin position="26"/>
        <end position="46"/>
    </location>
</feature>
<feature type="region of interest" description="Disordered" evidence="7">
    <location>
        <begin position="1"/>
        <end position="46"/>
    </location>
</feature>
<dbReference type="EMBL" id="JACERG010000010">
    <property type="protein sequence ID" value="MBA5222938.1"/>
    <property type="molecule type" value="Genomic_DNA"/>
</dbReference>
<dbReference type="Pfam" id="PF05977">
    <property type="entry name" value="MFS_3"/>
    <property type="match status" value="1"/>
</dbReference>
<feature type="transmembrane region" description="Helical" evidence="8">
    <location>
        <begin position="72"/>
        <end position="95"/>
    </location>
</feature>
<dbReference type="PANTHER" id="PTHR23513:SF9">
    <property type="entry name" value="ENTEROBACTIN EXPORTER ENTS"/>
    <property type="match status" value="1"/>
</dbReference>
<feature type="transmembrane region" description="Helical" evidence="8">
    <location>
        <begin position="420"/>
        <end position="447"/>
    </location>
</feature>
<feature type="transmembrane region" description="Helical" evidence="8">
    <location>
        <begin position="133"/>
        <end position="154"/>
    </location>
</feature>
<gene>
    <name evidence="10" type="ORF">H1X69_16130</name>
</gene>
<evidence type="ECO:0000256" key="1">
    <source>
        <dbReference type="ARBA" id="ARBA00004429"/>
    </source>
</evidence>
<evidence type="ECO:0000259" key="9">
    <source>
        <dbReference type="PROSITE" id="PS50850"/>
    </source>
</evidence>
<sequence length="466" mass="47119">MVPMSHTPSTATPETPEPEPGRHGPESAQEAAGAAEAAEAANGTPRTGLRGLLRRAVADTRPLALPAFRRTFLGQGAALVGVMLTSVAVPVQLYALTGSSLIVGLGGLVGLLPIVVFGLYGGAVADAVDRRRLYLGSCLLTWAVTLALLLQSVLEVRSPALILALVAVQSGGFAVSSSVRGAIVPLLVPAEQIPGANALLYTAGDLGQVLGPLLAGLLLSLPGGFSLAYGADALLFTAALYAALRLPPLPPAEGATGRPGLRSVLDGLRFLGGSPVLVMSFAVDIAAMVLAMPQALFPQAAAERFHGGVGPLYAAIAAGSLAAGLFSGWIGRVRRQGVALTLAVVVWAAAVAAAGFARSLWAAVALLVLAGAADLVSAVYRQTILQTYAPDRLRGRLQGVFTVVVSGGPRLGDLRAGTTAAVASLTVAWSGAALVCVVLVLGAALLVRPFWEYDARAAKPAPGAGA</sequence>
<dbReference type="CDD" id="cd06173">
    <property type="entry name" value="MFS_MefA_like"/>
    <property type="match status" value="1"/>
</dbReference>
<evidence type="ECO:0000256" key="7">
    <source>
        <dbReference type="SAM" id="MobiDB-lite"/>
    </source>
</evidence>
<dbReference type="PANTHER" id="PTHR23513">
    <property type="entry name" value="INTEGRAL MEMBRANE EFFLUX PROTEIN-RELATED"/>
    <property type="match status" value="1"/>
</dbReference>
<evidence type="ECO:0000256" key="3">
    <source>
        <dbReference type="ARBA" id="ARBA00022475"/>
    </source>
</evidence>
<keyword evidence="5 8" id="KW-1133">Transmembrane helix</keyword>
<feature type="transmembrane region" description="Helical" evidence="8">
    <location>
        <begin position="337"/>
        <end position="354"/>
    </location>
</feature>
<evidence type="ECO:0000313" key="11">
    <source>
        <dbReference type="Proteomes" id="UP000587608"/>
    </source>
</evidence>
<dbReference type="GO" id="GO:0005886">
    <property type="term" value="C:plasma membrane"/>
    <property type="evidence" value="ECO:0007669"/>
    <property type="project" value="UniProtKB-SubCell"/>
</dbReference>
<keyword evidence="2" id="KW-0813">Transport</keyword>
<dbReference type="InterPro" id="IPR010290">
    <property type="entry name" value="TM_effector"/>
</dbReference>
<comment type="subcellular location">
    <subcellularLocation>
        <location evidence="1">Cell inner membrane</location>
        <topology evidence="1">Multi-pass membrane protein</topology>
    </subcellularLocation>
</comment>
<evidence type="ECO:0000256" key="8">
    <source>
        <dbReference type="SAM" id="Phobius"/>
    </source>
</evidence>
<feature type="domain" description="Major facilitator superfamily (MFS) profile" evidence="9">
    <location>
        <begin position="268"/>
        <end position="466"/>
    </location>
</feature>
<dbReference type="InterPro" id="IPR020846">
    <property type="entry name" value="MFS_dom"/>
</dbReference>
<feature type="transmembrane region" description="Helical" evidence="8">
    <location>
        <begin position="199"/>
        <end position="221"/>
    </location>
</feature>
<name>A0A7W2HVD0_9ACTN</name>
<dbReference type="PROSITE" id="PS50850">
    <property type="entry name" value="MFS"/>
    <property type="match status" value="1"/>
</dbReference>
<feature type="transmembrane region" description="Helical" evidence="8">
    <location>
        <begin position="312"/>
        <end position="330"/>
    </location>
</feature>
<proteinExistence type="predicted"/>
<protein>
    <submittedName>
        <fullName evidence="10">MFS transporter</fullName>
    </submittedName>
</protein>
<keyword evidence="4 8" id="KW-0812">Transmembrane</keyword>
<evidence type="ECO:0000256" key="6">
    <source>
        <dbReference type="ARBA" id="ARBA00023136"/>
    </source>
</evidence>
<dbReference type="Gene3D" id="1.20.1250.20">
    <property type="entry name" value="MFS general substrate transporter like domains"/>
    <property type="match status" value="1"/>
</dbReference>